<organism evidence="2 3">
    <name type="scientific">Blyttiomyces helicus</name>
    <dbReference type="NCBI Taxonomy" id="388810"/>
    <lineage>
        <taxon>Eukaryota</taxon>
        <taxon>Fungi</taxon>
        <taxon>Fungi incertae sedis</taxon>
        <taxon>Chytridiomycota</taxon>
        <taxon>Chytridiomycota incertae sedis</taxon>
        <taxon>Chytridiomycetes</taxon>
        <taxon>Chytridiomycetes incertae sedis</taxon>
        <taxon>Blyttiomyces</taxon>
    </lineage>
</organism>
<dbReference type="EMBL" id="KZ997040">
    <property type="protein sequence ID" value="RKO87958.1"/>
    <property type="molecule type" value="Genomic_DNA"/>
</dbReference>
<evidence type="ECO:0000313" key="2">
    <source>
        <dbReference type="EMBL" id="RKO87958.1"/>
    </source>
</evidence>
<proteinExistence type="predicted"/>
<sequence>MFYDHNNGSLTDIPVEYRRIAPASDPPSVASNADADDCNADAVFAASGNNSAFNPAFSADFSFPSQSYLSPPAPSSASSCPPSSPRASSRSPTSEPPPSPPSRSLSLRGASSFPSPPPIADIPLWDVNGFDGAICSCHPKRGRPFLLPEARDINLDEVFGPYPGSPSRLPCMFLPASGDYMFPGMSVLCRPPAASGDPPAASATGQGQTRVYASGPLYDVFLINGYEDHPTDGRCSGNGPRKVQ</sequence>
<reference evidence="3" key="1">
    <citation type="journal article" date="2018" name="Nat. Microbiol.">
        <title>Leveraging single-cell genomics to expand the fungal tree of life.</title>
        <authorList>
            <person name="Ahrendt S.R."/>
            <person name="Quandt C.A."/>
            <person name="Ciobanu D."/>
            <person name="Clum A."/>
            <person name="Salamov A."/>
            <person name="Andreopoulos B."/>
            <person name="Cheng J.F."/>
            <person name="Woyke T."/>
            <person name="Pelin A."/>
            <person name="Henrissat B."/>
            <person name="Reynolds N.K."/>
            <person name="Benny G.L."/>
            <person name="Smith M.E."/>
            <person name="James T.Y."/>
            <person name="Grigoriev I.V."/>
        </authorList>
    </citation>
    <scope>NUCLEOTIDE SEQUENCE [LARGE SCALE GENOMIC DNA]</scope>
</reference>
<gene>
    <name evidence="2" type="ORF">BDK51DRAFT_40451</name>
</gene>
<evidence type="ECO:0000313" key="3">
    <source>
        <dbReference type="Proteomes" id="UP000269721"/>
    </source>
</evidence>
<feature type="compositionally biased region" description="Low complexity" evidence="1">
    <location>
        <begin position="66"/>
        <end position="93"/>
    </location>
</feature>
<dbReference type="AlphaFoldDB" id="A0A4P9W9Y6"/>
<evidence type="ECO:0000256" key="1">
    <source>
        <dbReference type="SAM" id="MobiDB-lite"/>
    </source>
</evidence>
<feature type="region of interest" description="Disordered" evidence="1">
    <location>
        <begin position="66"/>
        <end position="114"/>
    </location>
</feature>
<feature type="compositionally biased region" description="Low complexity" evidence="1">
    <location>
        <begin position="102"/>
        <end position="112"/>
    </location>
</feature>
<name>A0A4P9W9Y6_9FUNG</name>
<protein>
    <submittedName>
        <fullName evidence="2">Uncharacterized protein</fullName>
    </submittedName>
</protein>
<dbReference type="Proteomes" id="UP000269721">
    <property type="component" value="Unassembled WGS sequence"/>
</dbReference>
<accession>A0A4P9W9Y6</accession>
<keyword evidence="3" id="KW-1185">Reference proteome</keyword>